<dbReference type="Pfam" id="PF07726">
    <property type="entry name" value="AAA_3"/>
    <property type="match status" value="1"/>
</dbReference>
<dbReference type="InterPro" id="IPR041628">
    <property type="entry name" value="ChlI/MoxR_AAA_lid"/>
</dbReference>
<name>A0A367ZQ44_9BACT</name>
<dbReference type="InterPro" id="IPR011703">
    <property type="entry name" value="ATPase_AAA-3"/>
</dbReference>
<dbReference type="Gene3D" id="3.40.50.300">
    <property type="entry name" value="P-loop containing nucleotide triphosphate hydrolases"/>
    <property type="match status" value="1"/>
</dbReference>
<organism evidence="2 3">
    <name type="scientific">Candidatus Ozemobacter sibiricus</name>
    <dbReference type="NCBI Taxonomy" id="2268124"/>
    <lineage>
        <taxon>Bacteria</taxon>
        <taxon>Candidatus Ozemobacteria</taxon>
        <taxon>Candidatus Ozemobacterales</taxon>
        <taxon>Candidatus Ozemobacteraceae</taxon>
        <taxon>Candidatus Ozemobacter</taxon>
    </lineage>
</organism>
<dbReference type="PANTHER" id="PTHR42759">
    <property type="entry name" value="MOXR FAMILY PROTEIN"/>
    <property type="match status" value="1"/>
</dbReference>
<dbReference type="SMART" id="SM00382">
    <property type="entry name" value="AAA"/>
    <property type="match status" value="1"/>
</dbReference>
<dbReference type="PIRSF" id="PIRSF002849">
    <property type="entry name" value="AAA_ATPase_chaperone_MoxR_prd"/>
    <property type="match status" value="1"/>
</dbReference>
<dbReference type="InterPro" id="IPR050764">
    <property type="entry name" value="CbbQ/NirQ/NorQ/GpvN"/>
</dbReference>
<dbReference type="Gene3D" id="1.10.8.80">
    <property type="entry name" value="Magnesium chelatase subunit I, C-Terminal domain"/>
    <property type="match status" value="1"/>
</dbReference>
<accession>A0A367ZQ44</accession>
<reference evidence="2 3" key="1">
    <citation type="submission" date="2018-05" db="EMBL/GenBank/DDBJ databases">
        <title>A metagenomic window into the 2 km-deep terrestrial subsurface aquifer revealed taxonomically and functionally diverse microbial community comprising novel uncultured bacterial lineages.</title>
        <authorList>
            <person name="Kadnikov V.V."/>
            <person name="Mardanov A.V."/>
            <person name="Beletsky A.V."/>
            <person name="Banks D."/>
            <person name="Pimenov N.V."/>
            <person name="Frank Y.A."/>
            <person name="Karnachuk O.V."/>
            <person name="Ravin N.V."/>
        </authorList>
    </citation>
    <scope>NUCLEOTIDE SEQUENCE [LARGE SCALE GENOMIC DNA]</scope>
    <source>
        <strain evidence="2">BY5</strain>
    </source>
</reference>
<dbReference type="AlphaFoldDB" id="A0A367ZQ44"/>
<evidence type="ECO:0000313" key="2">
    <source>
        <dbReference type="EMBL" id="RCK80233.1"/>
    </source>
</evidence>
<comment type="caution">
    <text evidence="2">The sequence shown here is derived from an EMBL/GenBank/DDBJ whole genome shotgun (WGS) entry which is preliminary data.</text>
</comment>
<dbReference type="CDD" id="cd00009">
    <property type="entry name" value="AAA"/>
    <property type="match status" value="1"/>
</dbReference>
<evidence type="ECO:0000259" key="1">
    <source>
        <dbReference type="SMART" id="SM00382"/>
    </source>
</evidence>
<dbReference type="GO" id="GO:0016887">
    <property type="term" value="F:ATP hydrolysis activity"/>
    <property type="evidence" value="ECO:0007669"/>
    <property type="project" value="InterPro"/>
</dbReference>
<proteinExistence type="predicted"/>
<dbReference type="Proteomes" id="UP000252355">
    <property type="component" value="Unassembled WGS sequence"/>
</dbReference>
<dbReference type="Pfam" id="PF17863">
    <property type="entry name" value="AAA_lid_2"/>
    <property type="match status" value="1"/>
</dbReference>
<dbReference type="PANTHER" id="PTHR42759:SF1">
    <property type="entry name" value="MAGNESIUM-CHELATASE SUBUNIT CHLD"/>
    <property type="match status" value="1"/>
</dbReference>
<dbReference type="SUPFAM" id="SSF52540">
    <property type="entry name" value="P-loop containing nucleoside triphosphate hydrolases"/>
    <property type="match status" value="1"/>
</dbReference>
<sequence length="361" mass="39019">MTTDADATPSQPAPEGILSPEALRPATDLLQQALAQLDAILLGRTDLHRLVLVGMASRGHILLEGVPGVGKTALIKTLGQLFNLEFKRVQFTPDLMPGDILGAHILQQTASGTREMIFQPGPIFTNILLADEINRASPKTQSALLEAMQERHVTLLGVTRPLPEPFFVLASQNPIELEGTYPLPEAQLDRFLFKLQVGCPDPATLERIIGTRRQGVPPAPATTVTPDQLQMLFRTMDRIFLPRPVARYIARLVGATHPDGAEATPAVKRFVSYGASPRAAIAMAEAARAVALMAGRPTVGFEDVRAVALPALNHRVLLNYQARFEKVAVTEVVQSLLDTLEVTGAGWPDSLRVGKEQAAHA</sequence>
<dbReference type="GO" id="GO:0005524">
    <property type="term" value="F:ATP binding"/>
    <property type="evidence" value="ECO:0007669"/>
    <property type="project" value="InterPro"/>
</dbReference>
<evidence type="ECO:0000313" key="3">
    <source>
        <dbReference type="Proteomes" id="UP000252355"/>
    </source>
</evidence>
<protein>
    <submittedName>
        <fullName evidence="2">AAA family ATPase</fullName>
    </submittedName>
</protein>
<dbReference type="EMBL" id="QOQW01000007">
    <property type="protein sequence ID" value="RCK80233.1"/>
    <property type="molecule type" value="Genomic_DNA"/>
</dbReference>
<feature type="domain" description="AAA+ ATPase" evidence="1">
    <location>
        <begin position="57"/>
        <end position="245"/>
    </location>
</feature>
<dbReference type="InterPro" id="IPR003593">
    <property type="entry name" value="AAA+_ATPase"/>
</dbReference>
<gene>
    <name evidence="2" type="ORF">OZSIB_3415</name>
</gene>
<dbReference type="InterPro" id="IPR027417">
    <property type="entry name" value="P-loop_NTPase"/>
</dbReference>